<keyword evidence="2" id="KW-1185">Reference proteome</keyword>
<comment type="caution">
    <text evidence="1">The sequence shown here is derived from an EMBL/GenBank/DDBJ whole genome shotgun (WGS) entry which is preliminary data.</text>
</comment>
<sequence>MRVYRRCLAVFGPYRGISPFASEASDVQPSRDDIRSVFPKETEPWRAPKTRHAVDLALPVRMSCLPGAYGAQGTLTPFAIPAAHATAPPPPTPTRGASRRTRPPWWWWWSKVRVVSASLILRDCLDCGIWYLVGDGGLAECVVVIVLCLLVARHGAALMLPHVPGRRVSRRSTRGTCITETYMYAPRSGQTVTETLIRKDGAKVDVSGPGNIGRGHVFWARSYSVPAPGGLGLIDVKRSPPAPANGLASNGGVWMRPGSWESRCLVDRQPASVHLVIRRNATETVYEACEPPPSTRGTRRARRVRAFPHGSPEARPADAETLALPPPDLILWHLTPLPLGGARHLHSEFDGTWAAAT</sequence>
<reference evidence="1 2" key="1">
    <citation type="journal article" date="2024" name="Microbiol. Resour. Announc.">
        <title>Genome annotations for the ascomycete fungi Trichoderma harzianum, Trichoderma aggressivum, and Purpureocillium lilacinum.</title>
        <authorList>
            <person name="Beijen E.P.W."/>
            <person name="Ohm R.A."/>
        </authorList>
    </citation>
    <scope>NUCLEOTIDE SEQUENCE [LARGE SCALE GENOMIC DNA]</scope>
    <source>
        <strain evidence="1 2">CBS 150709</strain>
    </source>
</reference>
<dbReference type="EMBL" id="JAWRVI010000007">
    <property type="protein sequence ID" value="KAK4092790.1"/>
    <property type="molecule type" value="Genomic_DNA"/>
</dbReference>
<evidence type="ECO:0000313" key="1">
    <source>
        <dbReference type="EMBL" id="KAK4092790.1"/>
    </source>
</evidence>
<protein>
    <submittedName>
        <fullName evidence="1">Uncharacterized protein</fullName>
    </submittedName>
</protein>
<proteinExistence type="predicted"/>
<evidence type="ECO:0000313" key="2">
    <source>
        <dbReference type="Proteomes" id="UP001287286"/>
    </source>
</evidence>
<accession>A0ABR0C9B5</accession>
<name>A0ABR0C9B5_PURLI</name>
<dbReference type="Proteomes" id="UP001287286">
    <property type="component" value="Unassembled WGS sequence"/>
</dbReference>
<organism evidence="1 2">
    <name type="scientific">Purpureocillium lilacinum</name>
    <name type="common">Paecilomyces lilacinus</name>
    <dbReference type="NCBI Taxonomy" id="33203"/>
    <lineage>
        <taxon>Eukaryota</taxon>
        <taxon>Fungi</taxon>
        <taxon>Dikarya</taxon>
        <taxon>Ascomycota</taxon>
        <taxon>Pezizomycotina</taxon>
        <taxon>Sordariomycetes</taxon>
        <taxon>Hypocreomycetidae</taxon>
        <taxon>Hypocreales</taxon>
        <taxon>Ophiocordycipitaceae</taxon>
        <taxon>Purpureocillium</taxon>
    </lineage>
</organism>
<gene>
    <name evidence="1" type="ORF">Purlil1_2715</name>
</gene>